<evidence type="ECO:0000313" key="2">
    <source>
        <dbReference type="EnsemblPlants" id="cds.evm.model.09.1503"/>
    </source>
</evidence>
<dbReference type="EMBL" id="UZAU01000772">
    <property type="status" value="NOT_ANNOTATED_CDS"/>
    <property type="molecule type" value="Genomic_DNA"/>
</dbReference>
<dbReference type="Gramene" id="evm.model.09.1503">
    <property type="protein sequence ID" value="cds.evm.model.09.1503"/>
    <property type="gene ID" value="evm.TU.09.1503"/>
</dbReference>
<dbReference type="Proteomes" id="UP000596661">
    <property type="component" value="Chromosome 9"/>
</dbReference>
<organism evidence="2 3">
    <name type="scientific">Cannabis sativa</name>
    <name type="common">Hemp</name>
    <name type="synonym">Marijuana</name>
    <dbReference type="NCBI Taxonomy" id="3483"/>
    <lineage>
        <taxon>Eukaryota</taxon>
        <taxon>Viridiplantae</taxon>
        <taxon>Streptophyta</taxon>
        <taxon>Embryophyta</taxon>
        <taxon>Tracheophyta</taxon>
        <taxon>Spermatophyta</taxon>
        <taxon>Magnoliopsida</taxon>
        <taxon>eudicotyledons</taxon>
        <taxon>Gunneridae</taxon>
        <taxon>Pentapetalae</taxon>
        <taxon>rosids</taxon>
        <taxon>fabids</taxon>
        <taxon>Rosales</taxon>
        <taxon>Cannabaceae</taxon>
        <taxon>Cannabis</taxon>
    </lineage>
</organism>
<feature type="transmembrane region" description="Helical" evidence="1">
    <location>
        <begin position="50"/>
        <end position="68"/>
    </location>
</feature>
<feature type="transmembrane region" description="Helical" evidence="1">
    <location>
        <begin position="75"/>
        <end position="91"/>
    </location>
</feature>
<reference evidence="2" key="2">
    <citation type="submission" date="2021-03" db="UniProtKB">
        <authorList>
            <consortium name="EnsemblPlants"/>
        </authorList>
    </citation>
    <scope>IDENTIFICATION</scope>
</reference>
<name>A0A803QEN1_CANSA</name>
<reference evidence="2" key="1">
    <citation type="submission" date="2018-11" db="EMBL/GenBank/DDBJ databases">
        <authorList>
            <person name="Grassa J C."/>
        </authorList>
    </citation>
    <scope>NUCLEOTIDE SEQUENCE [LARGE SCALE GENOMIC DNA]</scope>
</reference>
<evidence type="ECO:0000256" key="1">
    <source>
        <dbReference type="SAM" id="Phobius"/>
    </source>
</evidence>
<proteinExistence type="predicted"/>
<dbReference type="EnsemblPlants" id="evm.model.09.1503">
    <property type="protein sequence ID" value="cds.evm.model.09.1503"/>
    <property type="gene ID" value="evm.TU.09.1503"/>
</dbReference>
<keyword evidence="1" id="KW-0472">Membrane</keyword>
<feature type="transmembrane region" description="Helical" evidence="1">
    <location>
        <begin position="97"/>
        <end position="113"/>
    </location>
</feature>
<accession>A0A803QEN1</accession>
<evidence type="ECO:0000313" key="3">
    <source>
        <dbReference type="Proteomes" id="UP000596661"/>
    </source>
</evidence>
<protein>
    <submittedName>
        <fullName evidence="2">Uncharacterized protein</fullName>
    </submittedName>
</protein>
<dbReference type="AlphaFoldDB" id="A0A803QEN1"/>
<keyword evidence="3" id="KW-1185">Reference proteome</keyword>
<keyword evidence="1" id="KW-1133">Transmembrane helix</keyword>
<sequence>MEWVFLLLLLFRFWVFRVYFLGQGLGFRGLPVLAIWSLRWVSVVLDQASWVWIWWPLVVGEGQIYIFWVWFRHSGVLAAWCWWLTIGVLLWSERRALFIHGIVFCLASFWNVGDSQLTQRIILVCDRDGVGSTMGATRWASPNGTESLVTESQLNVVLAVISVLSKCQDCTDLVLNPLVLEFFRYIRTSFDKSFWLQAFGTDVIASFLAEFLRYICKAAESSLDFATEIDHELIGESGLGERSIPGNTVAVQDYMPFSGLTTFRITFLSKFECSQMLHPCRLNHADLENSQITTIM</sequence>
<keyword evidence="1" id="KW-0812">Transmembrane</keyword>